<evidence type="ECO:0000313" key="8">
    <source>
        <dbReference type="Proteomes" id="UP000678393"/>
    </source>
</evidence>
<dbReference type="PROSITE" id="PS51477">
    <property type="entry name" value="PAH"/>
    <property type="match status" value="1"/>
</dbReference>
<dbReference type="InterPro" id="IPR013194">
    <property type="entry name" value="HDAC_interact_dom"/>
</dbReference>
<feature type="non-terminal residue" evidence="7">
    <location>
        <position position="849"/>
    </location>
</feature>
<dbReference type="SMART" id="SM00761">
    <property type="entry name" value="HDAC_interact"/>
    <property type="match status" value="1"/>
</dbReference>
<dbReference type="AlphaFoldDB" id="A0A8S3ZC88"/>
<accession>A0A8S3ZC88</accession>
<gene>
    <name evidence="7" type="ORF">CUNI_LOCUS12702</name>
</gene>
<name>A0A8S3ZC88_9EUPU</name>
<dbReference type="Gene3D" id="1.20.1160.11">
    <property type="entry name" value="Paired amphipathic helix"/>
    <property type="match status" value="1"/>
</dbReference>
<feature type="compositionally biased region" description="Basic and acidic residues" evidence="5">
    <location>
        <begin position="731"/>
        <end position="741"/>
    </location>
</feature>
<dbReference type="GO" id="GO:0003714">
    <property type="term" value="F:transcription corepressor activity"/>
    <property type="evidence" value="ECO:0007669"/>
    <property type="project" value="InterPro"/>
</dbReference>
<dbReference type="FunFam" id="1.20.1160.11:FF:000002">
    <property type="entry name" value="Paired amphipathic helix protein SIN3"/>
    <property type="match status" value="1"/>
</dbReference>
<dbReference type="Proteomes" id="UP000678393">
    <property type="component" value="Unassembled WGS sequence"/>
</dbReference>
<keyword evidence="3 4" id="KW-0539">Nucleus</keyword>
<evidence type="ECO:0000259" key="6">
    <source>
        <dbReference type="SMART" id="SM00761"/>
    </source>
</evidence>
<keyword evidence="2" id="KW-0678">Repressor</keyword>
<dbReference type="OrthoDB" id="10265969at2759"/>
<feature type="region of interest" description="Disordered" evidence="5">
    <location>
        <begin position="392"/>
        <end position="445"/>
    </location>
</feature>
<dbReference type="PANTHER" id="PTHR12346:SF0">
    <property type="entry name" value="SIN3A, ISOFORM G"/>
    <property type="match status" value="1"/>
</dbReference>
<proteinExistence type="predicted"/>
<evidence type="ECO:0000256" key="5">
    <source>
        <dbReference type="SAM" id="MobiDB-lite"/>
    </source>
</evidence>
<dbReference type="InterPro" id="IPR031693">
    <property type="entry name" value="Sin3_C"/>
</dbReference>
<feature type="region of interest" description="Disordered" evidence="5">
    <location>
        <begin position="703"/>
        <end position="759"/>
    </location>
</feature>
<feature type="compositionally biased region" description="Acidic residues" evidence="5">
    <location>
        <begin position="707"/>
        <end position="730"/>
    </location>
</feature>
<dbReference type="SUPFAM" id="SSF47762">
    <property type="entry name" value="PAH2 domain"/>
    <property type="match status" value="1"/>
</dbReference>
<comment type="caution">
    <text evidence="7">The sequence shown here is derived from an EMBL/GenBank/DDBJ whole genome shotgun (WGS) entry which is preliminary data.</text>
</comment>
<dbReference type="EMBL" id="CAJHNH020002580">
    <property type="protein sequence ID" value="CAG5127144.1"/>
    <property type="molecule type" value="Genomic_DNA"/>
</dbReference>
<reference evidence="7" key="1">
    <citation type="submission" date="2021-04" db="EMBL/GenBank/DDBJ databases">
        <authorList>
            <consortium name="Molecular Ecology Group"/>
        </authorList>
    </citation>
    <scope>NUCLEOTIDE SEQUENCE</scope>
</reference>
<dbReference type="Pfam" id="PF16879">
    <property type="entry name" value="Sin3a_C"/>
    <property type="match status" value="1"/>
</dbReference>
<feature type="compositionally biased region" description="Basic and acidic residues" evidence="5">
    <location>
        <begin position="750"/>
        <end position="759"/>
    </location>
</feature>
<dbReference type="InterPro" id="IPR036600">
    <property type="entry name" value="PAH_sf"/>
</dbReference>
<sequence length="849" mass="98906">VPKDFSLADASKTGSLTEYAFFDKVRKALRHQEVYDNFLRSIVLFNQEIVTRQELVTLVSFFLSKFPDLFREFKDLLGVNEQGGGVEPVPHGATQKERITGELAMEIDFNTCKRYGASYRGIPSKFVPPKCSGRTALCKEVLNDTWVSFPTWSEDSSFVTSRKTQYEENIYKCEDERFELDYVIETNFSTVKSLEAVLKKMNRMPQDEAAKFRLDNTLGGTSDFINRNSIHRIYGDKANDIIEGLKKNPLVAVPLVLRRLKAKDEEWREAQKQFNKLWKEQNEKFYLKSLDHQCANFKQHDIKAIRGKSLLNQIETIYDERSDNEETQPQGPMLTFTYDDRSLIEDAGNLVIHHVKRQTGVDKEAKTRIKQLVKHFVPDMFFAPRGELSDDDEKFVQDEDDKKRKVNGLKSEAEEKSKDIKKEIEDVDMDKGGEKNAEVNGSDSEDDNDRYTLFYCNTTWYIFLRLHQILCSRLLKAYTLTQKLIQEEAVTKKERKDSVALALRLRSPLDVEVEDYYSYFLEMVRAVLDGNMEASQYEDTMREMYGIEAYQLFTMDKVVQNIVRQVQHLVMDDIPSKLTKLFEEQKEKGGTGGRWTTRHQRAALEQAYLRQAEAILVDDNPFKFVFRSLTAQMEIDMLDPPPESNDSVKETSNWSSYLNEFATTKKNEEFLHKVGNSRAIYLFRNKRRNPYWKDFKKQHDNLLRDEKDEEDEEEDDDDEDEDDDDEDGEDEDRKGKADKEKKGGKKHEKKYVADEGESHKAQLLPSHVCQGHWHVHCHEKVTQKKYKQMTDWTKAWLADNVSSDQVEDCRRWLMGLATESRTPYRAFTRYSVDWVAPSSGRHSPASTNN</sequence>
<dbReference type="Pfam" id="PF02671">
    <property type="entry name" value="PAH"/>
    <property type="match status" value="1"/>
</dbReference>
<feature type="compositionally biased region" description="Basic and acidic residues" evidence="5">
    <location>
        <begin position="394"/>
        <end position="403"/>
    </location>
</feature>
<keyword evidence="8" id="KW-1185">Reference proteome</keyword>
<dbReference type="InterPro" id="IPR039774">
    <property type="entry name" value="Sin3-like"/>
</dbReference>
<evidence type="ECO:0000256" key="3">
    <source>
        <dbReference type="ARBA" id="ARBA00023242"/>
    </source>
</evidence>
<protein>
    <recommendedName>
        <fullName evidence="6">Histone deacetylase interacting domain-containing protein</fullName>
    </recommendedName>
</protein>
<evidence type="ECO:0000256" key="4">
    <source>
        <dbReference type="PROSITE-ProRule" id="PRU00810"/>
    </source>
</evidence>
<feature type="compositionally biased region" description="Basic and acidic residues" evidence="5">
    <location>
        <begin position="411"/>
        <end position="437"/>
    </location>
</feature>
<organism evidence="7 8">
    <name type="scientific">Candidula unifasciata</name>
    <dbReference type="NCBI Taxonomy" id="100452"/>
    <lineage>
        <taxon>Eukaryota</taxon>
        <taxon>Metazoa</taxon>
        <taxon>Spiralia</taxon>
        <taxon>Lophotrochozoa</taxon>
        <taxon>Mollusca</taxon>
        <taxon>Gastropoda</taxon>
        <taxon>Heterobranchia</taxon>
        <taxon>Euthyneura</taxon>
        <taxon>Panpulmonata</taxon>
        <taxon>Eupulmonata</taxon>
        <taxon>Stylommatophora</taxon>
        <taxon>Helicina</taxon>
        <taxon>Helicoidea</taxon>
        <taxon>Geomitridae</taxon>
        <taxon>Candidula</taxon>
    </lineage>
</organism>
<dbReference type="InterPro" id="IPR003822">
    <property type="entry name" value="PAH"/>
</dbReference>
<evidence type="ECO:0000256" key="1">
    <source>
        <dbReference type="ARBA" id="ARBA00004123"/>
    </source>
</evidence>
<evidence type="ECO:0000256" key="2">
    <source>
        <dbReference type="ARBA" id="ARBA00022491"/>
    </source>
</evidence>
<evidence type="ECO:0000313" key="7">
    <source>
        <dbReference type="EMBL" id="CAG5127144.1"/>
    </source>
</evidence>
<comment type="subcellular location">
    <subcellularLocation>
        <location evidence="1 4">Nucleus</location>
    </subcellularLocation>
</comment>
<dbReference type="PANTHER" id="PTHR12346">
    <property type="entry name" value="SIN3B-RELATED"/>
    <property type="match status" value="1"/>
</dbReference>
<dbReference type="GO" id="GO:0070822">
    <property type="term" value="C:Sin3-type complex"/>
    <property type="evidence" value="ECO:0007669"/>
    <property type="project" value="TreeGrafter"/>
</dbReference>
<feature type="domain" description="Histone deacetylase interacting" evidence="6">
    <location>
        <begin position="111"/>
        <end position="211"/>
    </location>
</feature>
<dbReference type="Pfam" id="PF08295">
    <property type="entry name" value="Sin3_corepress"/>
    <property type="match status" value="1"/>
</dbReference>
<dbReference type="GO" id="GO:0000122">
    <property type="term" value="P:negative regulation of transcription by RNA polymerase II"/>
    <property type="evidence" value="ECO:0007669"/>
    <property type="project" value="TreeGrafter"/>
</dbReference>